<evidence type="ECO:0000313" key="1">
    <source>
        <dbReference type="EMBL" id="QJA57463.1"/>
    </source>
</evidence>
<reference evidence="1" key="1">
    <citation type="submission" date="2020-03" db="EMBL/GenBank/DDBJ databases">
        <title>The deep terrestrial virosphere.</title>
        <authorList>
            <person name="Holmfeldt K."/>
            <person name="Nilsson E."/>
            <person name="Simone D."/>
            <person name="Lopez-Fernandez M."/>
            <person name="Wu X."/>
            <person name="de Brujin I."/>
            <person name="Lundin D."/>
            <person name="Andersson A."/>
            <person name="Bertilsson S."/>
            <person name="Dopson M."/>
        </authorList>
    </citation>
    <scope>NUCLEOTIDE SEQUENCE</scope>
    <source>
        <strain evidence="1">MM415B01632</strain>
    </source>
</reference>
<protein>
    <submittedName>
        <fullName evidence="1">Uncharacterized protein</fullName>
    </submittedName>
</protein>
<gene>
    <name evidence="1" type="ORF">MM415B01632_0011</name>
</gene>
<dbReference type="EMBL" id="MT141275">
    <property type="protein sequence ID" value="QJA57463.1"/>
    <property type="molecule type" value="Genomic_DNA"/>
</dbReference>
<name>A0A6M3IJA9_9ZZZZ</name>
<sequence>MDNVIIDEEVFKGEESGYIFSGFYLKEPKGEALIKIEKDGMVIKEFLFPAYKIWNIPAHAKDIVEGLERQSDEGLYIAGSDGLGGNSYVSNS</sequence>
<dbReference type="AlphaFoldDB" id="A0A6M3IJA9"/>
<organism evidence="1">
    <name type="scientific">viral metagenome</name>
    <dbReference type="NCBI Taxonomy" id="1070528"/>
    <lineage>
        <taxon>unclassified sequences</taxon>
        <taxon>metagenomes</taxon>
        <taxon>organismal metagenomes</taxon>
    </lineage>
</organism>
<proteinExistence type="predicted"/>
<accession>A0A6M3IJA9</accession>